<protein>
    <submittedName>
        <fullName evidence="2">Uncharacterized protein</fullName>
    </submittedName>
</protein>
<proteinExistence type="predicted"/>
<dbReference type="EMBL" id="MU006313">
    <property type="protein sequence ID" value="KAF2849179.1"/>
    <property type="molecule type" value="Genomic_DNA"/>
</dbReference>
<feature type="region of interest" description="Disordered" evidence="1">
    <location>
        <begin position="1"/>
        <end position="26"/>
    </location>
</feature>
<reference evidence="2" key="1">
    <citation type="submission" date="2020-01" db="EMBL/GenBank/DDBJ databases">
        <authorList>
            <consortium name="DOE Joint Genome Institute"/>
            <person name="Haridas S."/>
            <person name="Albert R."/>
            <person name="Binder M."/>
            <person name="Bloem J."/>
            <person name="Labutti K."/>
            <person name="Salamov A."/>
            <person name="Andreopoulos B."/>
            <person name="Baker S.E."/>
            <person name="Barry K."/>
            <person name="Bills G."/>
            <person name="Bluhm B.H."/>
            <person name="Cannon C."/>
            <person name="Castanera R."/>
            <person name="Culley D.E."/>
            <person name="Daum C."/>
            <person name="Ezra D."/>
            <person name="Gonzalez J.B."/>
            <person name="Henrissat B."/>
            <person name="Kuo A."/>
            <person name="Liang C."/>
            <person name="Lipzen A."/>
            <person name="Lutzoni F."/>
            <person name="Magnuson J."/>
            <person name="Mondo S."/>
            <person name="Nolan M."/>
            <person name="Ohm R."/>
            <person name="Pangilinan J."/>
            <person name="Park H.-J."/>
            <person name="Ramirez L."/>
            <person name="Alfaro M."/>
            <person name="Sun H."/>
            <person name="Tritt A."/>
            <person name="Yoshinaga Y."/>
            <person name="Zwiers L.-H."/>
            <person name="Turgeon B.G."/>
            <person name="Goodwin S.B."/>
            <person name="Spatafora J.W."/>
            <person name="Crous P.W."/>
            <person name="Grigoriev I.V."/>
        </authorList>
    </citation>
    <scope>NUCLEOTIDE SEQUENCE</scope>
    <source>
        <strain evidence="2">IPT5</strain>
    </source>
</reference>
<dbReference type="AlphaFoldDB" id="A0A6A7B4A0"/>
<sequence length="620" mass="69053">MDTKHEHGSSSLAEDPFSTGLRSLTNSTGVFTTNPHIHSEQNNPAITTQEWLLTNGVVRPIYHNVVQPQPSNAEHTSQALGMVSRPDQNTFRSQLLVSPQKQDALPGLGQTGAMAQYYPSPRTASGQDATTSCQDIFGAADKVRQVDHRDYTQLPEEFRNRDSKIVERPSIAKQQLQPQRDIMEDLKRLLKREIDATSKKYAPTGAAFSPPHLEQRTRASLYEPAAVIPLPSDHISPTKFIQASPYSHVDVLPISPKPVSPTKFTSPTHTLNKRNATVKTPTRFNGQTRTPTKLNGQLNTPKSIQTTPTSRQSTGKSKGRHHRTATPEQRTIREMMGGKPVFTMGMKEQDDRCLFFDFFEQIKQWAATYTVHLRSLNAEQIHGLATHPAIAGPLGEPSKLTMLVTEKDMITAMVASIICRHVVTHALDEHSLRASGHPQADTYEALLYRWTLLPSNDDHAKHTFLLSQQQIYTAIKDAPNHRDWRAATASHLAFTALSSLSGLLATNLAPTALTERNHTLTELYVKGYRIGFRLRMSASWWSFQWPLSGVEFEPAAMVNENRLLYGDVLRTMTAVMQEPGAHEVRFAVSPTVARSVFGDGGEERVVAHHAMVHITRRGCV</sequence>
<name>A0A6A7B4A0_9PLEO</name>
<organism evidence="2 3">
    <name type="scientific">Plenodomus tracheiphilus IPT5</name>
    <dbReference type="NCBI Taxonomy" id="1408161"/>
    <lineage>
        <taxon>Eukaryota</taxon>
        <taxon>Fungi</taxon>
        <taxon>Dikarya</taxon>
        <taxon>Ascomycota</taxon>
        <taxon>Pezizomycotina</taxon>
        <taxon>Dothideomycetes</taxon>
        <taxon>Pleosporomycetidae</taxon>
        <taxon>Pleosporales</taxon>
        <taxon>Pleosporineae</taxon>
        <taxon>Leptosphaeriaceae</taxon>
        <taxon>Plenodomus</taxon>
    </lineage>
</organism>
<evidence type="ECO:0000256" key="1">
    <source>
        <dbReference type="SAM" id="MobiDB-lite"/>
    </source>
</evidence>
<gene>
    <name evidence="2" type="ORF">T440DRAFT_490712</name>
</gene>
<dbReference type="OrthoDB" id="3789787at2759"/>
<keyword evidence="3" id="KW-1185">Reference proteome</keyword>
<evidence type="ECO:0000313" key="3">
    <source>
        <dbReference type="Proteomes" id="UP000799423"/>
    </source>
</evidence>
<evidence type="ECO:0000313" key="2">
    <source>
        <dbReference type="EMBL" id="KAF2849179.1"/>
    </source>
</evidence>
<feature type="region of interest" description="Disordered" evidence="1">
    <location>
        <begin position="260"/>
        <end position="329"/>
    </location>
</feature>
<accession>A0A6A7B4A0</accession>
<dbReference type="Proteomes" id="UP000799423">
    <property type="component" value="Unassembled WGS sequence"/>
</dbReference>
<feature type="compositionally biased region" description="Polar residues" evidence="1">
    <location>
        <begin position="262"/>
        <end position="316"/>
    </location>
</feature>